<feature type="domain" description="Fibrinogen C-terminal" evidence="1">
    <location>
        <begin position="43"/>
        <end position="98"/>
    </location>
</feature>
<name>A0A8B6E0M0_MYTGA</name>
<dbReference type="SUPFAM" id="SSF56496">
    <property type="entry name" value="Fibrinogen C-terminal domain-like"/>
    <property type="match status" value="1"/>
</dbReference>
<gene>
    <name evidence="2" type="ORF">MGAL_10B039146</name>
</gene>
<accession>A0A8B6E0M0</accession>
<evidence type="ECO:0000259" key="1">
    <source>
        <dbReference type="Pfam" id="PF00147"/>
    </source>
</evidence>
<dbReference type="OrthoDB" id="6084198at2759"/>
<dbReference type="InterPro" id="IPR002181">
    <property type="entry name" value="Fibrinogen_a/b/g_C_dom"/>
</dbReference>
<dbReference type="EMBL" id="UYJE01004304">
    <property type="protein sequence ID" value="VDI26975.1"/>
    <property type="molecule type" value="Genomic_DNA"/>
</dbReference>
<evidence type="ECO:0000313" key="3">
    <source>
        <dbReference type="Proteomes" id="UP000596742"/>
    </source>
</evidence>
<dbReference type="Pfam" id="PF00147">
    <property type="entry name" value="Fibrinogen_C"/>
    <property type="match status" value="1"/>
</dbReference>
<sequence>MENNLLITIVDDGPFYPTSEKPAEAYAPLCYLYVKQSFCYLRSGDSMDKVNGDVKANGQPFTTKYRDNDNYGPNCAVQYKSAWWFNNCYYSDFNRAYSGTAGSSGTLCLSCNDLTKGELCTRVEMCKNDEVCFIQKYSANRNDYRYDVGCSYPELCRKDLTGHVLGRRSDHSHVVCHKCCNNSDTCNVRLSCDDDALLQKCLSCSGIADPRMCKNTTTCASDEICYLHKYTTYSKHHLYNLGCKHSALCTHGFSNILGRRSSTGVHQECESCCSGTALCNQDLQCDHHSQKAINSSCSTVNECIGNSICLSGICQCPSDEYYWNVDTCIEMPKNNDHKTSKFIICKIISHKRVKILHTILSAEKLVNLKDADVRACNTEMINRKEQDNLLNNAVYHAACLTNLANQKITMAPQVLLVGKLRKMTSKSQFSTRSSLLGGKAFQAACVCKDQGLDCTGLCFCHNLGSCKNVQAESADIADDTVEIT</sequence>
<reference evidence="2" key="1">
    <citation type="submission" date="2018-11" db="EMBL/GenBank/DDBJ databases">
        <authorList>
            <person name="Alioto T."/>
            <person name="Alioto T."/>
        </authorList>
    </citation>
    <scope>NUCLEOTIDE SEQUENCE</scope>
</reference>
<keyword evidence="3" id="KW-1185">Reference proteome</keyword>
<evidence type="ECO:0000313" key="2">
    <source>
        <dbReference type="EMBL" id="VDI26975.1"/>
    </source>
</evidence>
<proteinExistence type="predicted"/>
<dbReference type="AlphaFoldDB" id="A0A8B6E0M0"/>
<dbReference type="Proteomes" id="UP000596742">
    <property type="component" value="Unassembled WGS sequence"/>
</dbReference>
<dbReference type="InterPro" id="IPR036056">
    <property type="entry name" value="Fibrinogen-like_C"/>
</dbReference>
<protein>
    <recommendedName>
        <fullName evidence="1">Fibrinogen C-terminal domain-containing protein</fullName>
    </recommendedName>
</protein>
<comment type="caution">
    <text evidence="2">The sequence shown here is derived from an EMBL/GenBank/DDBJ whole genome shotgun (WGS) entry which is preliminary data.</text>
</comment>
<organism evidence="2 3">
    <name type="scientific">Mytilus galloprovincialis</name>
    <name type="common">Mediterranean mussel</name>
    <dbReference type="NCBI Taxonomy" id="29158"/>
    <lineage>
        <taxon>Eukaryota</taxon>
        <taxon>Metazoa</taxon>
        <taxon>Spiralia</taxon>
        <taxon>Lophotrochozoa</taxon>
        <taxon>Mollusca</taxon>
        <taxon>Bivalvia</taxon>
        <taxon>Autobranchia</taxon>
        <taxon>Pteriomorphia</taxon>
        <taxon>Mytilida</taxon>
        <taxon>Mytiloidea</taxon>
        <taxon>Mytilidae</taxon>
        <taxon>Mytilinae</taxon>
        <taxon>Mytilus</taxon>
    </lineage>
</organism>
<dbReference type="Gene3D" id="4.10.530.10">
    <property type="entry name" value="Gamma-fibrinogen Carboxyl Terminal Fragment, domain 2"/>
    <property type="match status" value="1"/>
</dbReference>